<keyword evidence="6 12" id="KW-0547">Nucleotide-binding</keyword>
<dbReference type="InterPro" id="IPR027417">
    <property type="entry name" value="P-loop_NTPase"/>
</dbReference>
<keyword evidence="4 12" id="KW-0808">Transferase</keyword>
<gene>
    <name evidence="12 14" type="primary">tmk</name>
    <name evidence="14" type="ORF">KL86APRO_10576</name>
</gene>
<evidence type="ECO:0000259" key="13">
    <source>
        <dbReference type="Pfam" id="PF02223"/>
    </source>
</evidence>
<dbReference type="GO" id="GO:0005829">
    <property type="term" value="C:cytosol"/>
    <property type="evidence" value="ECO:0007669"/>
    <property type="project" value="TreeGrafter"/>
</dbReference>
<comment type="similarity">
    <text evidence="1 12">Belongs to the thymidylate kinase family.</text>
</comment>
<evidence type="ECO:0000256" key="8">
    <source>
        <dbReference type="ARBA" id="ARBA00022840"/>
    </source>
</evidence>
<keyword evidence="8 12" id="KW-0067">ATP-binding</keyword>
<evidence type="ECO:0000256" key="7">
    <source>
        <dbReference type="ARBA" id="ARBA00022777"/>
    </source>
</evidence>
<evidence type="ECO:0000256" key="12">
    <source>
        <dbReference type="HAMAP-Rule" id="MF_00165"/>
    </source>
</evidence>
<dbReference type="PANTHER" id="PTHR10344">
    <property type="entry name" value="THYMIDYLATE KINASE"/>
    <property type="match status" value="1"/>
</dbReference>
<proteinExistence type="inferred from homology"/>
<evidence type="ECO:0000256" key="11">
    <source>
        <dbReference type="ARBA" id="ARBA00057735"/>
    </source>
</evidence>
<dbReference type="CDD" id="cd01672">
    <property type="entry name" value="TMPK"/>
    <property type="match status" value="1"/>
</dbReference>
<protein>
    <recommendedName>
        <fullName evidence="3 12">Thymidylate kinase</fullName>
        <ecNumber evidence="2 12">2.7.4.9</ecNumber>
    </recommendedName>
    <alternativeName>
        <fullName evidence="9 12">dTMP kinase</fullName>
    </alternativeName>
</protein>
<dbReference type="FunFam" id="3.40.50.300:FF:000225">
    <property type="entry name" value="Thymidylate kinase"/>
    <property type="match status" value="1"/>
</dbReference>
<dbReference type="PROSITE" id="PS01331">
    <property type="entry name" value="THYMIDYLATE_KINASE"/>
    <property type="match status" value="1"/>
</dbReference>
<dbReference type="Pfam" id="PF02223">
    <property type="entry name" value="Thymidylate_kin"/>
    <property type="match status" value="1"/>
</dbReference>
<name>A0A212J6A7_9PROT</name>
<accession>A0A212J6A7</accession>
<reference evidence="14" key="1">
    <citation type="submission" date="2016-04" db="EMBL/GenBank/DDBJ databases">
        <authorList>
            <person name="Evans L.H."/>
            <person name="Alamgir A."/>
            <person name="Owens N."/>
            <person name="Weber N.D."/>
            <person name="Virtaneva K."/>
            <person name="Barbian K."/>
            <person name="Babar A."/>
            <person name="Rosenke K."/>
        </authorList>
    </citation>
    <scope>NUCLEOTIDE SEQUENCE</scope>
    <source>
        <strain evidence="14">86</strain>
    </source>
</reference>
<comment type="function">
    <text evidence="11 12">Phosphorylation of dTMP to form dTDP in both de novo and salvage pathways of dTTP synthesis.</text>
</comment>
<comment type="catalytic activity">
    <reaction evidence="10 12">
        <text>dTMP + ATP = dTDP + ADP</text>
        <dbReference type="Rhea" id="RHEA:13517"/>
        <dbReference type="ChEBI" id="CHEBI:30616"/>
        <dbReference type="ChEBI" id="CHEBI:58369"/>
        <dbReference type="ChEBI" id="CHEBI:63528"/>
        <dbReference type="ChEBI" id="CHEBI:456216"/>
        <dbReference type="EC" id="2.7.4.9"/>
    </reaction>
</comment>
<dbReference type="GO" id="GO:0006233">
    <property type="term" value="P:dTDP biosynthetic process"/>
    <property type="evidence" value="ECO:0007669"/>
    <property type="project" value="InterPro"/>
</dbReference>
<evidence type="ECO:0000256" key="1">
    <source>
        <dbReference type="ARBA" id="ARBA00009776"/>
    </source>
</evidence>
<dbReference type="EMBL" id="FLUO01000001">
    <property type="protein sequence ID" value="SBV94963.1"/>
    <property type="molecule type" value="Genomic_DNA"/>
</dbReference>
<evidence type="ECO:0000256" key="5">
    <source>
        <dbReference type="ARBA" id="ARBA00022727"/>
    </source>
</evidence>
<evidence type="ECO:0000256" key="6">
    <source>
        <dbReference type="ARBA" id="ARBA00022741"/>
    </source>
</evidence>
<evidence type="ECO:0000256" key="4">
    <source>
        <dbReference type="ARBA" id="ARBA00022679"/>
    </source>
</evidence>
<sequence>MTATLAIAAARPAFVTLEGGEGSGKSTQARLLATALAERGIDAILTREPGGSTEAEAIRALLVNGEPDRWDPMSEALLLFAARREHLRRTVRPALAAGKWVICDRFGDSTVAYQGYAHGLGPDAIDRLAEIAIEGFRPDLTLILDLPVEIGLERARGREPGREDRFERMGEAFHRRLREGFREIARKEPERCKLIDATRPIARIHDDVLAAVLALAPGRAARA</sequence>
<keyword evidence="5 12" id="KW-0545">Nucleotide biosynthesis</keyword>
<dbReference type="InterPro" id="IPR039430">
    <property type="entry name" value="Thymidylate_kin-like_dom"/>
</dbReference>
<dbReference type="InterPro" id="IPR018095">
    <property type="entry name" value="Thymidylate_kin_CS"/>
</dbReference>
<evidence type="ECO:0000256" key="10">
    <source>
        <dbReference type="ARBA" id="ARBA00048743"/>
    </source>
</evidence>
<evidence type="ECO:0000256" key="9">
    <source>
        <dbReference type="ARBA" id="ARBA00029962"/>
    </source>
</evidence>
<dbReference type="NCBIfam" id="TIGR00041">
    <property type="entry name" value="DTMP_kinase"/>
    <property type="match status" value="1"/>
</dbReference>
<dbReference type="GO" id="GO:0004798">
    <property type="term" value="F:dTMP kinase activity"/>
    <property type="evidence" value="ECO:0007669"/>
    <property type="project" value="UniProtKB-UniRule"/>
</dbReference>
<evidence type="ECO:0000256" key="3">
    <source>
        <dbReference type="ARBA" id="ARBA00017144"/>
    </source>
</evidence>
<feature type="binding site" evidence="12">
    <location>
        <begin position="19"/>
        <end position="26"/>
    </location>
    <ligand>
        <name>ATP</name>
        <dbReference type="ChEBI" id="CHEBI:30616"/>
    </ligand>
</feature>
<evidence type="ECO:0000313" key="14">
    <source>
        <dbReference type="EMBL" id="SBV94963.1"/>
    </source>
</evidence>
<dbReference type="AlphaFoldDB" id="A0A212J6A7"/>
<dbReference type="GO" id="GO:0006227">
    <property type="term" value="P:dUDP biosynthetic process"/>
    <property type="evidence" value="ECO:0007669"/>
    <property type="project" value="TreeGrafter"/>
</dbReference>
<organism evidence="14">
    <name type="scientific">uncultured Alphaproteobacteria bacterium</name>
    <dbReference type="NCBI Taxonomy" id="91750"/>
    <lineage>
        <taxon>Bacteria</taxon>
        <taxon>Pseudomonadati</taxon>
        <taxon>Pseudomonadota</taxon>
        <taxon>Alphaproteobacteria</taxon>
        <taxon>environmental samples</taxon>
    </lineage>
</organism>
<dbReference type="HAMAP" id="MF_00165">
    <property type="entry name" value="Thymidylate_kinase"/>
    <property type="match status" value="1"/>
</dbReference>
<dbReference type="GO" id="GO:0006235">
    <property type="term" value="P:dTTP biosynthetic process"/>
    <property type="evidence" value="ECO:0007669"/>
    <property type="project" value="UniProtKB-UniRule"/>
</dbReference>
<dbReference type="PANTHER" id="PTHR10344:SF4">
    <property type="entry name" value="UMP-CMP KINASE 2, MITOCHONDRIAL"/>
    <property type="match status" value="1"/>
</dbReference>
<dbReference type="Gene3D" id="3.40.50.300">
    <property type="entry name" value="P-loop containing nucleotide triphosphate hydrolases"/>
    <property type="match status" value="1"/>
</dbReference>
<dbReference type="EC" id="2.7.4.9" evidence="2 12"/>
<dbReference type="SUPFAM" id="SSF52540">
    <property type="entry name" value="P-loop containing nucleoside triphosphate hydrolases"/>
    <property type="match status" value="1"/>
</dbReference>
<evidence type="ECO:0000256" key="2">
    <source>
        <dbReference type="ARBA" id="ARBA00012980"/>
    </source>
</evidence>
<feature type="domain" description="Thymidylate kinase-like" evidence="13">
    <location>
        <begin position="17"/>
        <end position="208"/>
    </location>
</feature>
<dbReference type="GO" id="GO:0005524">
    <property type="term" value="F:ATP binding"/>
    <property type="evidence" value="ECO:0007669"/>
    <property type="project" value="UniProtKB-UniRule"/>
</dbReference>
<dbReference type="InterPro" id="IPR018094">
    <property type="entry name" value="Thymidylate_kinase"/>
</dbReference>
<keyword evidence="7 12" id="KW-0418">Kinase</keyword>